<comment type="caution">
    <text evidence="2">The sequence shown here is derived from an EMBL/GenBank/DDBJ whole genome shotgun (WGS) entry which is preliminary data.</text>
</comment>
<evidence type="ECO:0000256" key="1">
    <source>
        <dbReference type="SAM" id="SignalP"/>
    </source>
</evidence>
<dbReference type="Proteomes" id="UP000477386">
    <property type="component" value="Unassembled WGS sequence"/>
</dbReference>
<dbReference type="EMBL" id="JAAGNZ010000002">
    <property type="protein sequence ID" value="NEU69817.1"/>
    <property type="molecule type" value="Genomic_DNA"/>
</dbReference>
<gene>
    <name evidence="2" type="ORF">GK091_23250</name>
</gene>
<sequence length="239" mass="25712">MRKQLITLVALVAIPALTFAQTADEVINKHIAALGGADKVAAVKTMDFEQSMSLQGMELTSKSTFVIGKSFRNDISVMGQQITNVIDGDKGWMVNPMAGGTAAQDMPADALKAAKSATEPPMFQLAYAKANKLPYELVGKEKYNNKDAFNIKLTRPEGVFNYFVDAANYQLLGMKGMVNMGGQQSETSATYSDYKPVDGLSVPYTSEVTAPQIPGSITAKITKINVNGTIDPSVFNKPK</sequence>
<feature type="chain" id="PRO_5026820366" evidence="1">
    <location>
        <begin position="21"/>
        <end position="239"/>
    </location>
</feature>
<protein>
    <submittedName>
        <fullName evidence="2">DUF4292 domain-containing protein</fullName>
    </submittedName>
</protein>
<organism evidence="2 3">
    <name type="scientific">Spirosoma agri</name>
    <dbReference type="NCBI Taxonomy" id="1987381"/>
    <lineage>
        <taxon>Bacteria</taxon>
        <taxon>Pseudomonadati</taxon>
        <taxon>Bacteroidota</taxon>
        <taxon>Cytophagia</taxon>
        <taxon>Cytophagales</taxon>
        <taxon>Cytophagaceae</taxon>
        <taxon>Spirosoma</taxon>
    </lineage>
</organism>
<keyword evidence="3" id="KW-1185">Reference proteome</keyword>
<dbReference type="RefSeq" id="WP_164042511.1">
    <property type="nucleotide sequence ID" value="NZ_JAAGNZ010000002.1"/>
</dbReference>
<evidence type="ECO:0000313" key="2">
    <source>
        <dbReference type="EMBL" id="NEU69817.1"/>
    </source>
</evidence>
<name>A0A6M0IPG2_9BACT</name>
<dbReference type="AlphaFoldDB" id="A0A6M0IPG2"/>
<accession>A0A6M0IPG2</accession>
<dbReference type="Gene3D" id="2.50.20.10">
    <property type="entry name" value="Lipoprotein localisation LolA/LolB/LppX"/>
    <property type="match status" value="1"/>
</dbReference>
<evidence type="ECO:0000313" key="3">
    <source>
        <dbReference type="Proteomes" id="UP000477386"/>
    </source>
</evidence>
<reference evidence="2 3" key="1">
    <citation type="submission" date="2020-02" db="EMBL/GenBank/DDBJ databases">
        <title>Draft genome sequence of two Spirosoma agri KCTC 52727 and Spirosoma terrae KCTC 52035.</title>
        <authorList>
            <person name="Rojas J."/>
            <person name="Ambika Manirajan B."/>
            <person name="Ratering S."/>
            <person name="Suarez C."/>
            <person name="Schnell S."/>
        </authorList>
    </citation>
    <scope>NUCLEOTIDE SEQUENCE [LARGE SCALE GENOMIC DNA]</scope>
    <source>
        <strain evidence="2 3">KCTC 52727</strain>
    </source>
</reference>
<proteinExistence type="predicted"/>
<keyword evidence="1" id="KW-0732">Signal</keyword>
<feature type="signal peptide" evidence="1">
    <location>
        <begin position="1"/>
        <end position="20"/>
    </location>
</feature>